<dbReference type="PANTHER" id="PTHR42923:SF20">
    <property type="entry name" value="FLAVIN-CONTAINING AMINE OXIDASEDEHYDROGENASE"/>
    <property type="match status" value="1"/>
</dbReference>
<keyword evidence="2" id="KW-1133">Transmembrane helix</keyword>
<proteinExistence type="predicted"/>
<protein>
    <recommendedName>
        <fullName evidence="5">Amine oxidase domain-containing protein</fullName>
    </recommendedName>
</protein>
<organism evidence="3 4">
    <name type="scientific">Phaeosphaeria nodorum (strain SN15 / ATCC MYA-4574 / FGSC 10173)</name>
    <name type="common">Glume blotch fungus</name>
    <name type="synonym">Parastagonospora nodorum</name>
    <dbReference type="NCBI Taxonomy" id="321614"/>
    <lineage>
        <taxon>Eukaryota</taxon>
        <taxon>Fungi</taxon>
        <taxon>Dikarya</taxon>
        <taxon>Ascomycota</taxon>
        <taxon>Pezizomycotina</taxon>
        <taxon>Dothideomycetes</taxon>
        <taxon>Pleosporomycetidae</taxon>
        <taxon>Pleosporales</taxon>
        <taxon>Pleosporineae</taxon>
        <taxon>Phaeosphaeriaceae</taxon>
        <taxon>Parastagonospora</taxon>
    </lineage>
</organism>
<dbReference type="EMBL" id="CP069023">
    <property type="protein sequence ID" value="QRC91236.1"/>
    <property type="molecule type" value="Genomic_DNA"/>
</dbReference>
<feature type="region of interest" description="Disordered" evidence="1">
    <location>
        <begin position="1"/>
        <end position="22"/>
    </location>
</feature>
<feature type="region of interest" description="Disordered" evidence="1">
    <location>
        <begin position="277"/>
        <end position="302"/>
    </location>
</feature>
<evidence type="ECO:0000256" key="2">
    <source>
        <dbReference type="SAM" id="Phobius"/>
    </source>
</evidence>
<gene>
    <name evidence="3" type="ORF">JI435_007380</name>
</gene>
<dbReference type="SUPFAM" id="SSF51905">
    <property type="entry name" value="FAD/NAD(P)-binding domain"/>
    <property type="match status" value="1"/>
</dbReference>
<sequence>MRPSRDTEPILPTTNMATNGKSKDARKRVLVVGAGAAGMSCAHHLSQHPEKFDVTLIDAVDYCGGQAFSIPIDKERHGASWLNQGVQGGSYIFHHTLTMFARQGHHADPVDLHVSFGKDETFWTNVFPTELLARHQKEIKRFNLMLKIVRWFELFFALIPIKILFKMFFFSEEFTNTVAMPMIALFLGTGNETPNVPSIILERLCTSPTYGMWYPGDKLSVASNLPPMVVFPKFSEFYGKWKEDLKSRGVNVRLSTEVTRVVKRDKTGVTVRLIKRTPVPDNHNPNSEWVPSNRDRGADAGAEETEEHYDELVLCVLADTAKRILEPTSSYRERKVLGSAKFSDDITVTHWDTAYMKKHYENFYDPSKAVSSLSNKDQSGRNERAQKAFKPMYYIKMYPQDLSKLEMCFDCTNYQSQFPPEVEFDKHVFQTIYLNKDRDGHLWSMDEIDPAKIIRKDWWHQLCHSWTHYVFVVPWMMFLQGRRRTRFAASWTLLNAHEVAVMSGIAAAVDLGAQYPEDLERDKFALLSFRLYYLLAYGKWYKRRADKEGEGKDWASGLYGSVYRGPGVSEIDRLQWRQENGVKEEGKRYAYPADAGRRADAPEL</sequence>
<accession>A0A7U2ER21</accession>
<dbReference type="InterPro" id="IPR036188">
    <property type="entry name" value="FAD/NAD-bd_sf"/>
</dbReference>
<dbReference type="Gene3D" id="3.50.50.60">
    <property type="entry name" value="FAD/NAD(P)-binding domain"/>
    <property type="match status" value="1"/>
</dbReference>
<dbReference type="AlphaFoldDB" id="A0A7U2ER21"/>
<dbReference type="VEuPathDB" id="FungiDB:JI435_007380"/>
<dbReference type="OrthoDB" id="2019015at2759"/>
<evidence type="ECO:0000313" key="4">
    <source>
        <dbReference type="Proteomes" id="UP000663193"/>
    </source>
</evidence>
<keyword evidence="2" id="KW-0472">Membrane</keyword>
<dbReference type="InterPro" id="IPR050464">
    <property type="entry name" value="Zeta_carotene_desat/Oxidored"/>
</dbReference>
<name>A0A7U2ER21_PHANO</name>
<dbReference type="Pfam" id="PF13450">
    <property type="entry name" value="NAD_binding_8"/>
    <property type="match status" value="1"/>
</dbReference>
<evidence type="ECO:0000313" key="3">
    <source>
        <dbReference type="EMBL" id="QRC91236.1"/>
    </source>
</evidence>
<feature type="transmembrane region" description="Helical" evidence="2">
    <location>
        <begin position="151"/>
        <end position="170"/>
    </location>
</feature>
<keyword evidence="4" id="KW-1185">Reference proteome</keyword>
<evidence type="ECO:0008006" key="5">
    <source>
        <dbReference type="Google" id="ProtNLM"/>
    </source>
</evidence>
<evidence type="ECO:0000256" key="1">
    <source>
        <dbReference type="SAM" id="MobiDB-lite"/>
    </source>
</evidence>
<dbReference type="Proteomes" id="UP000663193">
    <property type="component" value="Chromosome 1"/>
</dbReference>
<dbReference type="PANTHER" id="PTHR42923">
    <property type="entry name" value="PROTOPORPHYRINOGEN OXIDASE"/>
    <property type="match status" value="1"/>
</dbReference>
<keyword evidence="2" id="KW-0812">Transmembrane</keyword>
<reference evidence="4" key="1">
    <citation type="journal article" date="2021" name="BMC Genomics">
        <title>Chromosome-level genome assembly and manually-curated proteome of model necrotroph Parastagonospora nodorum Sn15 reveals a genome-wide trove of candidate effector homologs, and redundancy of virulence-related functions within an accessory chromosome.</title>
        <authorList>
            <person name="Bertazzoni S."/>
            <person name="Jones D.A.B."/>
            <person name="Phan H.T."/>
            <person name="Tan K.-C."/>
            <person name="Hane J.K."/>
        </authorList>
    </citation>
    <scope>NUCLEOTIDE SEQUENCE [LARGE SCALE GENOMIC DNA]</scope>
    <source>
        <strain evidence="4">SN15 / ATCC MYA-4574 / FGSC 10173)</strain>
    </source>
</reference>